<feature type="region of interest" description="Disordered" evidence="1">
    <location>
        <begin position="344"/>
        <end position="375"/>
    </location>
</feature>
<accession>A0AAD2G8K9</accession>
<keyword evidence="3" id="KW-1185">Reference proteome</keyword>
<proteinExistence type="predicted"/>
<comment type="caution">
    <text evidence="2">The sequence shown here is derived from an EMBL/GenBank/DDBJ whole genome shotgun (WGS) entry which is preliminary data.</text>
</comment>
<feature type="region of interest" description="Disordered" evidence="1">
    <location>
        <begin position="226"/>
        <end position="247"/>
    </location>
</feature>
<sequence>MRLGKISIQRSPNLLLVILCASNALARTTSNPAFLRPNVPSSSFDTFEVVSLAAISMCTNSIPLCLLVLRGGERYHDGGDDEEYDIDGGYSEEEDDEYNQFSKRRQSPPPPVSSRRPPGSRGPPPANLSGRPRRSSKKSMPWAQRIASQSLQMGSQLAWNAVKTPGKLAYHVIRPKHVDLAETGGLWRMDQQVTIRGDKELASVATVELDARRKLIIVRHRPIASEDNKASAKENDKDKQGEDDKEAKEVVVRQPYTFKKSRLGSYKTSFVAPAFLVGDKPRMYGYKGNWQRKMADKKVIKLVGKIYEVRRQRFGKDRGSYQFAGKPVGTFVARRRVQLIEEDEYDDDDDDYFVDFDDEAEDDYDEEDYDEEMYD</sequence>
<dbReference type="Proteomes" id="UP001295423">
    <property type="component" value="Unassembled WGS sequence"/>
</dbReference>
<dbReference type="EMBL" id="CAKOGP040002210">
    <property type="protein sequence ID" value="CAJ1965630.1"/>
    <property type="molecule type" value="Genomic_DNA"/>
</dbReference>
<feature type="region of interest" description="Disordered" evidence="1">
    <location>
        <begin position="77"/>
        <end position="142"/>
    </location>
</feature>
<reference evidence="2" key="1">
    <citation type="submission" date="2023-08" db="EMBL/GenBank/DDBJ databases">
        <authorList>
            <person name="Audoor S."/>
            <person name="Bilcke G."/>
        </authorList>
    </citation>
    <scope>NUCLEOTIDE SEQUENCE</scope>
</reference>
<protein>
    <submittedName>
        <fullName evidence="2">Uncharacterized protein</fullName>
    </submittedName>
</protein>
<feature type="compositionally biased region" description="Acidic residues" evidence="1">
    <location>
        <begin position="79"/>
        <end position="98"/>
    </location>
</feature>
<evidence type="ECO:0000313" key="3">
    <source>
        <dbReference type="Proteomes" id="UP001295423"/>
    </source>
</evidence>
<dbReference type="AlphaFoldDB" id="A0AAD2G8K9"/>
<organism evidence="2 3">
    <name type="scientific">Cylindrotheca closterium</name>
    <dbReference type="NCBI Taxonomy" id="2856"/>
    <lineage>
        <taxon>Eukaryota</taxon>
        <taxon>Sar</taxon>
        <taxon>Stramenopiles</taxon>
        <taxon>Ochrophyta</taxon>
        <taxon>Bacillariophyta</taxon>
        <taxon>Bacillariophyceae</taxon>
        <taxon>Bacillariophycidae</taxon>
        <taxon>Bacillariales</taxon>
        <taxon>Bacillariaceae</taxon>
        <taxon>Cylindrotheca</taxon>
    </lineage>
</organism>
<name>A0AAD2G8K9_9STRA</name>
<evidence type="ECO:0000313" key="2">
    <source>
        <dbReference type="EMBL" id="CAJ1965630.1"/>
    </source>
</evidence>
<evidence type="ECO:0000256" key="1">
    <source>
        <dbReference type="SAM" id="MobiDB-lite"/>
    </source>
</evidence>
<gene>
    <name evidence="2" type="ORF">CYCCA115_LOCUS21222</name>
</gene>